<name>A6BKU1_9FIRM</name>
<feature type="transmembrane region" description="Helical" evidence="1">
    <location>
        <begin position="6"/>
        <end position="26"/>
    </location>
</feature>
<dbReference type="GO" id="GO:0015128">
    <property type="term" value="F:gluconate transmembrane transporter activity"/>
    <property type="evidence" value="ECO:0007669"/>
    <property type="project" value="InterPro"/>
</dbReference>
<feature type="non-terminal residue" evidence="2">
    <location>
        <position position="57"/>
    </location>
</feature>
<dbReference type="GO" id="GO:0016020">
    <property type="term" value="C:membrane"/>
    <property type="evidence" value="ECO:0007669"/>
    <property type="project" value="InterPro"/>
</dbReference>
<evidence type="ECO:0000313" key="3">
    <source>
        <dbReference type="Proteomes" id="UP000004016"/>
    </source>
</evidence>
<dbReference type="Pfam" id="PF02447">
    <property type="entry name" value="GntP_permease"/>
    <property type="match status" value="1"/>
</dbReference>
<dbReference type="HOGENOM" id="CLU_3000867_0_0_9"/>
<feature type="transmembrane region" description="Helical" evidence="1">
    <location>
        <begin position="33"/>
        <end position="56"/>
    </location>
</feature>
<reference evidence="2 3" key="2">
    <citation type="submission" date="2007-04" db="EMBL/GenBank/DDBJ databases">
        <title>Draft genome sequence of Dorea longicatena (DSM 13814).</title>
        <authorList>
            <person name="Sudarsanam P."/>
            <person name="Ley R."/>
            <person name="Guruge J."/>
            <person name="Turnbaugh P.J."/>
            <person name="Mahowald M."/>
            <person name="Liep D."/>
            <person name="Gordon J."/>
        </authorList>
    </citation>
    <scope>NUCLEOTIDE SEQUENCE [LARGE SCALE GENOMIC DNA]</scope>
    <source>
        <strain evidence="2 3">DSM 13814</strain>
    </source>
</reference>
<keyword evidence="1" id="KW-0472">Membrane</keyword>
<keyword evidence="1" id="KW-0812">Transmembrane</keyword>
<dbReference type="AlphaFoldDB" id="A6BKU1"/>
<protein>
    <submittedName>
        <fullName evidence="2">Uncharacterized protein</fullName>
    </submittedName>
</protein>
<dbReference type="eggNOG" id="COG2610">
    <property type="taxonomic scope" value="Bacteria"/>
</dbReference>
<proteinExistence type="predicted"/>
<keyword evidence="1" id="KW-1133">Transmembrane helix</keyword>
<reference evidence="2 3" key="1">
    <citation type="submission" date="2007-03" db="EMBL/GenBank/DDBJ databases">
        <authorList>
            <person name="Fulton L."/>
            <person name="Clifton S."/>
            <person name="Fulton B."/>
            <person name="Xu J."/>
            <person name="Minx P."/>
            <person name="Pepin K.H."/>
            <person name="Johnson M."/>
            <person name="Thiruvilangam P."/>
            <person name="Bhonagiri V."/>
            <person name="Nash W.E."/>
            <person name="Mardis E.R."/>
            <person name="Wilson R.K."/>
        </authorList>
    </citation>
    <scope>NUCLEOTIDE SEQUENCE [LARGE SCALE GENOMIC DNA]</scope>
    <source>
        <strain evidence="2 3">DSM 13814</strain>
    </source>
</reference>
<sequence>MVNGLSGERMLIGLAVGIAVLIFLVLKTKIQAFLALIISTVVVGVIGGMPLTNITIE</sequence>
<dbReference type="InterPro" id="IPR003474">
    <property type="entry name" value="Glcn_transporter"/>
</dbReference>
<accession>A6BKU1</accession>
<evidence type="ECO:0000313" key="2">
    <source>
        <dbReference type="EMBL" id="EDM61682.1"/>
    </source>
</evidence>
<evidence type="ECO:0000256" key="1">
    <source>
        <dbReference type="SAM" id="Phobius"/>
    </source>
</evidence>
<comment type="caution">
    <text evidence="2">The sequence shown here is derived from an EMBL/GenBank/DDBJ whole genome shotgun (WGS) entry which is preliminary data.</text>
</comment>
<organism evidence="2 3">
    <name type="scientific">Dorea longicatena DSM 13814</name>
    <dbReference type="NCBI Taxonomy" id="411462"/>
    <lineage>
        <taxon>Bacteria</taxon>
        <taxon>Bacillati</taxon>
        <taxon>Bacillota</taxon>
        <taxon>Clostridia</taxon>
        <taxon>Lachnospirales</taxon>
        <taxon>Lachnospiraceae</taxon>
        <taxon>Dorea</taxon>
    </lineage>
</organism>
<dbReference type="Proteomes" id="UP000004016">
    <property type="component" value="Unassembled WGS sequence"/>
</dbReference>
<dbReference type="EMBL" id="AAXB02000028">
    <property type="protein sequence ID" value="EDM61682.1"/>
    <property type="molecule type" value="Genomic_DNA"/>
</dbReference>
<gene>
    <name evidence="2" type="ORF">DORLON_02948</name>
</gene>